<protein>
    <submittedName>
        <fullName evidence="2">Uncharacterized protein</fullName>
    </submittedName>
</protein>
<evidence type="ECO:0000313" key="2">
    <source>
        <dbReference type="EMBL" id="CAB0041840.1"/>
    </source>
</evidence>
<name>A0A6H5J324_9HYME</name>
<evidence type="ECO:0000256" key="1">
    <source>
        <dbReference type="SAM" id="MobiDB-lite"/>
    </source>
</evidence>
<keyword evidence="3" id="KW-1185">Reference proteome</keyword>
<dbReference type="AlphaFoldDB" id="A0A6H5J324"/>
<feature type="region of interest" description="Disordered" evidence="1">
    <location>
        <begin position="130"/>
        <end position="156"/>
    </location>
</feature>
<evidence type="ECO:0000313" key="3">
    <source>
        <dbReference type="Proteomes" id="UP000479190"/>
    </source>
</evidence>
<reference evidence="2 3" key="1">
    <citation type="submission" date="2020-02" db="EMBL/GenBank/DDBJ databases">
        <authorList>
            <person name="Ferguson B K."/>
        </authorList>
    </citation>
    <scope>NUCLEOTIDE SEQUENCE [LARGE SCALE GENOMIC DNA]</scope>
</reference>
<feature type="compositionally biased region" description="Basic and acidic residues" evidence="1">
    <location>
        <begin position="144"/>
        <end position="153"/>
    </location>
</feature>
<feature type="compositionally biased region" description="Basic and acidic residues" evidence="1">
    <location>
        <begin position="7"/>
        <end position="17"/>
    </location>
</feature>
<feature type="region of interest" description="Disordered" evidence="1">
    <location>
        <begin position="240"/>
        <end position="276"/>
    </location>
</feature>
<feature type="compositionally biased region" description="Polar residues" evidence="1">
    <location>
        <begin position="130"/>
        <end position="143"/>
    </location>
</feature>
<dbReference type="EMBL" id="CADCXV010001136">
    <property type="protein sequence ID" value="CAB0041840.1"/>
    <property type="molecule type" value="Genomic_DNA"/>
</dbReference>
<sequence length="321" mass="35415">MKSNHHSLAESLHRKGIIDSPGRSQFTDEPACASSADARIYRTRPSTSLPAYHRWHYSRTSEPGFSIAATMMRAEATSARRCSEDGRSTSATTTTPAHGARSAPMKLKTWSTCFSTARVSSAKDKCCRHNSATELNRRTSSGSSKERPPREKPPCTITPTLLARPYNTYLNKSYLQMSMSSIALIRAKLQRPSPQTSSAAEAFTDILLTKLRFSRGCLYPSHRPTPRRIRSRRSLQSSIELLSSSPTSRASPSIPGVAKEVAPGVAGPGRRETDTSANNARTRYCWYHATTHGNDADNCKQGWTYLLTKYPSSHSETRAAE</sequence>
<feature type="region of interest" description="Disordered" evidence="1">
    <location>
        <begin position="79"/>
        <end position="102"/>
    </location>
</feature>
<gene>
    <name evidence="2" type="ORF">TBRA_LOCUS13489</name>
</gene>
<dbReference type="Proteomes" id="UP000479190">
    <property type="component" value="Unassembled WGS sequence"/>
</dbReference>
<feature type="region of interest" description="Disordered" evidence="1">
    <location>
        <begin position="1"/>
        <end position="31"/>
    </location>
</feature>
<organism evidence="2 3">
    <name type="scientific">Trichogramma brassicae</name>
    <dbReference type="NCBI Taxonomy" id="86971"/>
    <lineage>
        <taxon>Eukaryota</taxon>
        <taxon>Metazoa</taxon>
        <taxon>Ecdysozoa</taxon>
        <taxon>Arthropoda</taxon>
        <taxon>Hexapoda</taxon>
        <taxon>Insecta</taxon>
        <taxon>Pterygota</taxon>
        <taxon>Neoptera</taxon>
        <taxon>Endopterygota</taxon>
        <taxon>Hymenoptera</taxon>
        <taxon>Apocrita</taxon>
        <taxon>Proctotrupomorpha</taxon>
        <taxon>Chalcidoidea</taxon>
        <taxon>Trichogrammatidae</taxon>
        <taxon>Trichogramma</taxon>
    </lineage>
</organism>
<accession>A0A6H5J324</accession>
<feature type="compositionally biased region" description="Low complexity" evidence="1">
    <location>
        <begin position="240"/>
        <end position="255"/>
    </location>
</feature>
<proteinExistence type="predicted"/>